<evidence type="ECO:0008006" key="4">
    <source>
        <dbReference type="Google" id="ProtNLM"/>
    </source>
</evidence>
<proteinExistence type="predicted"/>
<dbReference type="AlphaFoldDB" id="Q24I16"/>
<protein>
    <recommendedName>
        <fullName evidence="4">EF hand protein</fullName>
    </recommendedName>
</protein>
<name>Q24I16_TETTS</name>
<organism evidence="2 3">
    <name type="scientific">Tetrahymena thermophila (strain SB210)</name>
    <dbReference type="NCBI Taxonomy" id="312017"/>
    <lineage>
        <taxon>Eukaryota</taxon>
        <taxon>Sar</taxon>
        <taxon>Alveolata</taxon>
        <taxon>Ciliophora</taxon>
        <taxon>Intramacronucleata</taxon>
        <taxon>Oligohymenophorea</taxon>
        <taxon>Hymenostomatida</taxon>
        <taxon>Tetrahymenina</taxon>
        <taxon>Tetrahymenidae</taxon>
        <taxon>Tetrahymena</taxon>
    </lineage>
</organism>
<feature type="region of interest" description="Disordered" evidence="1">
    <location>
        <begin position="438"/>
        <end position="479"/>
    </location>
</feature>
<evidence type="ECO:0000313" key="2">
    <source>
        <dbReference type="EMBL" id="EAS07422.2"/>
    </source>
</evidence>
<keyword evidence="3" id="KW-1185">Reference proteome</keyword>
<dbReference type="RefSeq" id="XP_001027664.2">
    <property type="nucleotide sequence ID" value="XM_001027664.2"/>
</dbReference>
<dbReference type="eggNOG" id="ENOG502T1GF">
    <property type="taxonomic scope" value="Eukaryota"/>
</dbReference>
<evidence type="ECO:0000256" key="1">
    <source>
        <dbReference type="SAM" id="MobiDB-lite"/>
    </source>
</evidence>
<sequence length="479" mass="56602">MSTHNQSYLQFEIGKQFELDLANIIKGIAFSEISIENLKIKSAEDPHFDIFMAWECIDIYKKGQITPPQLSLFLGKNHTPCSEYESMYLINLISKGKEVLQEQEFIEWFLPYTNYNLKVLALRRRENNLQLRRIHNMDDNVVKQTSQKQASEILGSELGFYRDIDKLKQQFVKDHSYNIHDIFKCIEVNENGLFDYQGLKNFMKKLNILFNEEECLGFFYRCCAIDNHKKEISYEELAQSIIPNEPFLFKAYQNTFNSNDIQKYMLKKAGDFNFDVTPLSFGKKPPIEKKNMMQHFYPFRKCFDPYSTGKVEFSRDQGYMAELTHYNQTYFNPSKDNSCMIRNSNKNGGIRTHDHFYDRYYALLYDREKSEILYNKLGKKYVYDQKINDLKDDMQKGVSITQSRMRSHSSYNPNRTNIHIQKQSQFDPTDRINGNFIDHPANKKSTQPNMYTQESLGKGGYRDNTPTMRYGQKFSDDDF</sequence>
<reference evidence="3" key="1">
    <citation type="journal article" date="2006" name="PLoS Biol.">
        <title>Macronuclear genome sequence of the ciliate Tetrahymena thermophila, a model eukaryote.</title>
        <authorList>
            <person name="Eisen J.A."/>
            <person name="Coyne R.S."/>
            <person name="Wu M."/>
            <person name="Wu D."/>
            <person name="Thiagarajan M."/>
            <person name="Wortman J.R."/>
            <person name="Badger J.H."/>
            <person name="Ren Q."/>
            <person name="Amedeo P."/>
            <person name="Jones K.M."/>
            <person name="Tallon L.J."/>
            <person name="Delcher A.L."/>
            <person name="Salzberg S.L."/>
            <person name="Silva J.C."/>
            <person name="Haas B.J."/>
            <person name="Majoros W.H."/>
            <person name="Farzad M."/>
            <person name="Carlton J.M."/>
            <person name="Smith R.K. Jr."/>
            <person name="Garg J."/>
            <person name="Pearlman R.E."/>
            <person name="Karrer K.M."/>
            <person name="Sun L."/>
            <person name="Manning G."/>
            <person name="Elde N.C."/>
            <person name="Turkewitz A.P."/>
            <person name="Asai D.J."/>
            <person name="Wilkes D.E."/>
            <person name="Wang Y."/>
            <person name="Cai H."/>
            <person name="Collins K."/>
            <person name="Stewart B.A."/>
            <person name="Lee S.R."/>
            <person name="Wilamowska K."/>
            <person name="Weinberg Z."/>
            <person name="Ruzzo W.L."/>
            <person name="Wloga D."/>
            <person name="Gaertig J."/>
            <person name="Frankel J."/>
            <person name="Tsao C.-C."/>
            <person name="Gorovsky M.A."/>
            <person name="Keeling P.J."/>
            <person name="Waller R.F."/>
            <person name="Patron N.J."/>
            <person name="Cherry J.M."/>
            <person name="Stover N.A."/>
            <person name="Krieger C.J."/>
            <person name="del Toro C."/>
            <person name="Ryder H.F."/>
            <person name="Williamson S.C."/>
            <person name="Barbeau R.A."/>
            <person name="Hamilton E.P."/>
            <person name="Orias E."/>
        </authorList>
    </citation>
    <scope>NUCLEOTIDE SEQUENCE [LARGE SCALE GENOMIC DNA]</scope>
    <source>
        <strain evidence="3">SB210</strain>
    </source>
</reference>
<feature type="compositionally biased region" description="Polar residues" evidence="1">
    <location>
        <begin position="443"/>
        <end position="455"/>
    </location>
</feature>
<dbReference type="SUPFAM" id="SSF47473">
    <property type="entry name" value="EF-hand"/>
    <property type="match status" value="1"/>
</dbReference>
<dbReference type="Gene3D" id="1.10.238.10">
    <property type="entry name" value="EF-hand"/>
    <property type="match status" value="1"/>
</dbReference>
<gene>
    <name evidence="2" type="ORF">TTHERM_00571580</name>
</gene>
<dbReference type="KEGG" id="tet:TTHERM_00571580"/>
<dbReference type="EMBL" id="GG662498">
    <property type="protein sequence ID" value="EAS07422.2"/>
    <property type="molecule type" value="Genomic_DNA"/>
</dbReference>
<dbReference type="InParanoid" id="Q24I16"/>
<dbReference type="HOGENOM" id="CLU_652981_0_0_1"/>
<accession>Q24I16</accession>
<evidence type="ECO:0000313" key="3">
    <source>
        <dbReference type="Proteomes" id="UP000009168"/>
    </source>
</evidence>
<dbReference type="InterPro" id="IPR011992">
    <property type="entry name" value="EF-hand-dom_pair"/>
</dbReference>
<dbReference type="OrthoDB" id="284458at2759"/>
<dbReference type="Proteomes" id="UP000009168">
    <property type="component" value="Unassembled WGS sequence"/>
</dbReference>
<dbReference type="GeneID" id="7823920"/>